<accession>A0ABU5TR63</accession>
<proteinExistence type="predicted"/>
<keyword evidence="2" id="KW-1185">Reference proteome</keyword>
<name>A0ABU5TR63_9CYAN</name>
<sequence length="45" mass="5281">MMNDQYSTFRLMNMSDRVIFLDPLKRSPISNILRSLPIKLKGVKI</sequence>
<comment type="caution">
    <text evidence="1">The sequence shown here is derived from an EMBL/GenBank/DDBJ whole genome shotgun (WGS) entry which is preliminary data.</text>
</comment>
<gene>
    <name evidence="1" type="ORF">VB854_00195</name>
</gene>
<organism evidence="1 2">
    <name type="scientific">Limnoraphis robusta CCNP1315</name>
    <dbReference type="NCBI Taxonomy" id="3110306"/>
    <lineage>
        <taxon>Bacteria</taxon>
        <taxon>Bacillati</taxon>
        <taxon>Cyanobacteriota</taxon>
        <taxon>Cyanophyceae</taxon>
        <taxon>Oscillatoriophycideae</taxon>
        <taxon>Oscillatoriales</taxon>
        <taxon>Sirenicapillariaceae</taxon>
        <taxon>Limnoraphis</taxon>
    </lineage>
</organism>
<protein>
    <submittedName>
        <fullName evidence="1">Uncharacterized protein</fullName>
    </submittedName>
</protein>
<evidence type="ECO:0000313" key="1">
    <source>
        <dbReference type="EMBL" id="MEA5517359.1"/>
    </source>
</evidence>
<dbReference type="Proteomes" id="UP001301728">
    <property type="component" value="Unassembled WGS sequence"/>
</dbReference>
<reference evidence="1 2" key="1">
    <citation type="submission" date="2023-12" db="EMBL/GenBank/DDBJ databases">
        <title>Baltic Sea Cyanobacteria.</title>
        <authorList>
            <person name="Delbaje E."/>
            <person name="Fewer D.P."/>
            <person name="Shishido T.K."/>
        </authorList>
    </citation>
    <scope>NUCLEOTIDE SEQUENCE [LARGE SCALE GENOMIC DNA]</scope>
    <source>
        <strain evidence="1 2">CCNP 1315</strain>
    </source>
</reference>
<dbReference type="EMBL" id="JAYGHT010000001">
    <property type="protein sequence ID" value="MEA5517359.1"/>
    <property type="molecule type" value="Genomic_DNA"/>
</dbReference>
<dbReference type="RefSeq" id="WP_323273895.1">
    <property type="nucleotide sequence ID" value="NZ_JAYGHT010000001.1"/>
</dbReference>
<evidence type="ECO:0000313" key="2">
    <source>
        <dbReference type="Proteomes" id="UP001301728"/>
    </source>
</evidence>